<feature type="domain" description="Glycosyl transferase family 1" evidence="1">
    <location>
        <begin position="238"/>
        <end position="400"/>
    </location>
</feature>
<name>A0A412GE63_BACT4</name>
<dbReference type="GO" id="GO:0016757">
    <property type="term" value="F:glycosyltransferase activity"/>
    <property type="evidence" value="ECO:0007669"/>
    <property type="project" value="InterPro"/>
</dbReference>
<proteinExistence type="predicted"/>
<dbReference type="Pfam" id="PF00534">
    <property type="entry name" value="Glycos_transf_1"/>
    <property type="match status" value="1"/>
</dbReference>
<dbReference type="SUPFAM" id="SSF53756">
    <property type="entry name" value="UDP-Glycosyltransferase/glycogen phosphorylase"/>
    <property type="match status" value="1"/>
</dbReference>
<protein>
    <submittedName>
        <fullName evidence="4">Glycosyltransferase family 4 protein</fullName>
    </submittedName>
</protein>
<accession>A0A412GE63</accession>
<evidence type="ECO:0000313" key="6">
    <source>
        <dbReference type="Proteomes" id="UP001156216"/>
    </source>
</evidence>
<dbReference type="Proteomes" id="UP001156218">
    <property type="component" value="Chromosome"/>
</dbReference>
<dbReference type="EMBL" id="CP083680">
    <property type="protein sequence ID" value="UYU68690.1"/>
    <property type="molecule type" value="Genomic_DNA"/>
</dbReference>
<sequence length="427" mass="48616">MRILIVTQYYYPEQFQINEIVPELVKRGHEVTVLCGVPNYPKGVVFPGYETAESLELREREYLEKTGVKVVHVEQVPRGKNPVQLVRNYVSFVRNSKKLVADSLKLRVESEAGKSQSSKLYTINCDYDLVLGYQLSPITSMYAALEYKKLTGVPVVYYTLDVWPVSAEGMLKSKRNPLMWPINKMSRELYQGADRVLVTSRPFMDYLHRVNGIAFDRMAYLPQHADTGMLGMDMSAENNGVADFMFAGNIGKGQRADVIIKAAKVLGKRKDYRIHMLGDGRMREELEQMVRAEGLEENVIFYGNQKREDMPKFYKMADVLLVTLRGNNEVGDTIPGKMQMYMTTGKTIFGAINGGAQEVIRESRCGSCVPAGDYEGLAKLMQLYIEHPHDYDQCGENAREYFKAHFTLEHYMNGLEAELQKVVDSKR</sequence>
<evidence type="ECO:0000259" key="2">
    <source>
        <dbReference type="Pfam" id="PF13579"/>
    </source>
</evidence>
<evidence type="ECO:0000313" key="7">
    <source>
        <dbReference type="Proteomes" id="UP001156218"/>
    </source>
</evidence>
<dbReference type="EMBL" id="CP083685">
    <property type="protein sequence ID" value="UYU91996.1"/>
    <property type="molecule type" value="Genomic_DNA"/>
</dbReference>
<evidence type="ECO:0000313" key="5">
    <source>
        <dbReference type="EMBL" id="UYU91996.1"/>
    </source>
</evidence>
<dbReference type="RefSeq" id="WP_055229398.1">
    <property type="nucleotide sequence ID" value="NZ_CAXSMB010000027.1"/>
</dbReference>
<organism evidence="4 6">
    <name type="scientific">Bacteroides thetaiotaomicron</name>
    <dbReference type="NCBI Taxonomy" id="818"/>
    <lineage>
        <taxon>Bacteria</taxon>
        <taxon>Pseudomonadati</taxon>
        <taxon>Bacteroidota</taxon>
        <taxon>Bacteroidia</taxon>
        <taxon>Bacteroidales</taxon>
        <taxon>Bacteroidaceae</taxon>
        <taxon>Bacteroides</taxon>
    </lineage>
</organism>
<dbReference type="EMBL" id="CP083681">
    <property type="protein sequence ID" value="UYU73979.1"/>
    <property type="molecule type" value="Genomic_DNA"/>
</dbReference>
<dbReference type="InterPro" id="IPR028098">
    <property type="entry name" value="Glyco_trans_4-like_N"/>
</dbReference>
<dbReference type="AlphaFoldDB" id="A0A412GE63"/>
<gene>
    <name evidence="4" type="ORF">KQP59_13060</name>
    <name evidence="3" type="ORF">KQP68_10615</name>
    <name evidence="5" type="ORF">KQP74_04990</name>
</gene>
<dbReference type="Proteomes" id="UP001162960">
    <property type="component" value="Chromosome"/>
</dbReference>
<dbReference type="Gene3D" id="3.40.50.2000">
    <property type="entry name" value="Glycogen Phosphorylase B"/>
    <property type="match status" value="2"/>
</dbReference>
<feature type="domain" description="Glycosyltransferase subfamily 4-like N-terminal" evidence="2">
    <location>
        <begin position="17"/>
        <end position="222"/>
    </location>
</feature>
<evidence type="ECO:0000313" key="4">
    <source>
        <dbReference type="EMBL" id="UYU73979.1"/>
    </source>
</evidence>
<dbReference type="Proteomes" id="UP001156216">
    <property type="component" value="Chromosome"/>
</dbReference>
<reference evidence="4 7" key="1">
    <citation type="submission" date="2021-06" db="EMBL/GenBank/DDBJ databases">
        <title>Interrogation of the integrated mobile genetic elements in gut-associated Bacteroides with a consensus prediction approach.</title>
        <authorList>
            <person name="Campbell D.E."/>
            <person name="Leigh J.R."/>
            <person name="Kim T."/>
            <person name="England W."/>
            <person name="Whitaker R.J."/>
            <person name="Degnan P.H."/>
        </authorList>
    </citation>
    <scope>NUCLEOTIDE SEQUENCE</scope>
    <source>
        <strain evidence="5">VPI-3443</strain>
        <strain evidence="4">VPI-BTDOT2</strain>
        <strain evidence="3 7">WAL8669</strain>
    </source>
</reference>
<evidence type="ECO:0000259" key="1">
    <source>
        <dbReference type="Pfam" id="PF00534"/>
    </source>
</evidence>
<evidence type="ECO:0000313" key="3">
    <source>
        <dbReference type="EMBL" id="UYU68690.1"/>
    </source>
</evidence>
<dbReference type="InterPro" id="IPR001296">
    <property type="entry name" value="Glyco_trans_1"/>
</dbReference>
<dbReference type="PANTHER" id="PTHR12526">
    <property type="entry name" value="GLYCOSYLTRANSFERASE"/>
    <property type="match status" value="1"/>
</dbReference>
<dbReference type="CDD" id="cd03794">
    <property type="entry name" value="GT4_WbuB-like"/>
    <property type="match status" value="1"/>
</dbReference>
<dbReference type="Pfam" id="PF13579">
    <property type="entry name" value="Glyco_trans_4_4"/>
    <property type="match status" value="1"/>
</dbReference>